<reference evidence="1 2" key="1">
    <citation type="journal article" date="2017" name="Mol. Ecol.">
        <title>Comparative and population genomic landscape of Phellinus noxius: A hypervariable fungus causing root rot in trees.</title>
        <authorList>
            <person name="Chung C.L."/>
            <person name="Lee T.J."/>
            <person name="Akiba M."/>
            <person name="Lee H.H."/>
            <person name="Kuo T.H."/>
            <person name="Liu D."/>
            <person name="Ke H.M."/>
            <person name="Yokoi T."/>
            <person name="Roa M.B."/>
            <person name="Lu M.J."/>
            <person name="Chang Y.Y."/>
            <person name="Ann P.J."/>
            <person name="Tsai J.N."/>
            <person name="Chen C.Y."/>
            <person name="Tzean S.S."/>
            <person name="Ota Y."/>
            <person name="Hattori T."/>
            <person name="Sahashi N."/>
            <person name="Liou R.F."/>
            <person name="Kikuchi T."/>
            <person name="Tsai I.J."/>
        </authorList>
    </citation>
    <scope>NUCLEOTIDE SEQUENCE [LARGE SCALE GENOMIC DNA]</scope>
    <source>
        <strain evidence="1 2">FFPRI411160</strain>
    </source>
</reference>
<keyword evidence="2" id="KW-1185">Reference proteome</keyword>
<dbReference type="AlphaFoldDB" id="A0A286UUV1"/>
<evidence type="ECO:0000313" key="2">
    <source>
        <dbReference type="Proteomes" id="UP000217199"/>
    </source>
</evidence>
<dbReference type="EMBL" id="NBII01000001">
    <property type="protein sequence ID" value="PAV23351.1"/>
    <property type="molecule type" value="Genomic_DNA"/>
</dbReference>
<gene>
    <name evidence="1" type="ORF">PNOK_0041900</name>
</gene>
<name>A0A286UUV1_9AGAM</name>
<accession>A0A286UUV1</accession>
<dbReference type="Proteomes" id="UP000217199">
    <property type="component" value="Unassembled WGS sequence"/>
</dbReference>
<protein>
    <submittedName>
        <fullName evidence="1">Uncharacterized protein</fullName>
    </submittedName>
</protein>
<evidence type="ECO:0000313" key="1">
    <source>
        <dbReference type="EMBL" id="PAV23351.1"/>
    </source>
</evidence>
<dbReference type="InParanoid" id="A0A286UUV1"/>
<organism evidence="1 2">
    <name type="scientific">Pyrrhoderma noxium</name>
    <dbReference type="NCBI Taxonomy" id="2282107"/>
    <lineage>
        <taxon>Eukaryota</taxon>
        <taxon>Fungi</taxon>
        <taxon>Dikarya</taxon>
        <taxon>Basidiomycota</taxon>
        <taxon>Agaricomycotina</taxon>
        <taxon>Agaricomycetes</taxon>
        <taxon>Hymenochaetales</taxon>
        <taxon>Hymenochaetaceae</taxon>
        <taxon>Pyrrhoderma</taxon>
    </lineage>
</organism>
<comment type="caution">
    <text evidence="1">The sequence shown here is derived from an EMBL/GenBank/DDBJ whole genome shotgun (WGS) entry which is preliminary data.</text>
</comment>
<proteinExistence type="predicted"/>
<sequence length="77" mass="8274">MLVAMRMEQQPSDGWPQRESAVCALNAGVAGSTGSAEADGRLHHAKLIVHLIHRLISPAALLSRSRMLSLPPSYASR</sequence>